<feature type="compositionally biased region" description="Low complexity" evidence="1">
    <location>
        <begin position="132"/>
        <end position="143"/>
    </location>
</feature>
<keyword evidence="3" id="KW-1185">Reference proteome</keyword>
<dbReference type="EMBL" id="BSBI01000001">
    <property type="protein sequence ID" value="GLF93137.1"/>
    <property type="molecule type" value="Genomic_DNA"/>
</dbReference>
<evidence type="ECO:0000313" key="2">
    <source>
        <dbReference type="EMBL" id="GLF93137.1"/>
    </source>
</evidence>
<feature type="region of interest" description="Disordered" evidence="1">
    <location>
        <begin position="64"/>
        <end position="143"/>
    </location>
</feature>
<evidence type="ECO:0000313" key="3">
    <source>
        <dbReference type="Proteomes" id="UP001291653"/>
    </source>
</evidence>
<reference evidence="2 3" key="1">
    <citation type="submission" date="2022-10" db="EMBL/GenBank/DDBJ databases">
        <title>Draft genome sequence of Streptomyces sp. YSPA8.</title>
        <authorList>
            <person name="Moriuchi R."/>
            <person name="Dohra H."/>
            <person name="Yamamura H."/>
            <person name="Kodani S."/>
        </authorList>
    </citation>
    <scope>NUCLEOTIDE SEQUENCE [LARGE SCALE GENOMIC DNA]</scope>
    <source>
        <strain evidence="2 3">YSPA8</strain>
    </source>
</reference>
<dbReference type="Proteomes" id="UP001291653">
    <property type="component" value="Unassembled WGS sequence"/>
</dbReference>
<comment type="caution">
    <text evidence="2">The sequence shown here is derived from an EMBL/GenBank/DDBJ whole genome shotgun (WGS) entry which is preliminary data.</text>
</comment>
<protein>
    <submittedName>
        <fullName evidence="2">Uncharacterized protein</fullName>
    </submittedName>
</protein>
<evidence type="ECO:0000256" key="1">
    <source>
        <dbReference type="SAM" id="MobiDB-lite"/>
    </source>
</evidence>
<accession>A0ABQ5NS01</accession>
<sequence length="143" mass="15915">MNRFGLWSRGVRRRIAWWKAWYPPSSKAPSPQTSSRVPVNFPLTGPSEATWWSWQAEISRALASCRPPDSARSRRIPSYSSRSRSKTSRCRSGGISRGEGPPVSAGSSMAVPLWQQSRNVGIRTPSAKYENSRSSSSSRNSRS</sequence>
<proteinExistence type="predicted"/>
<organism evidence="2 3">
    <name type="scientific">Streptomyces yaizuensis</name>
    <dbReference type="NCBI Taxonomy" id="2989713"/>
    <lineage>
        <taxon>Bacteria</taxon>
        <taxon>Bacillati</taxon>
        <taxon>Actinomycetota</taxon>
        <taxon>Actinomycetes</taxon>
        <taxon>Kitasatosporales</taxon>
        <taxon>Streptomycetaceae</taxon>
        <taxon>Streptomyces</taxon>
    </lineage>
</organism>
<name>A0ABQ5NS01_9ACTN</name>
<gene>
    <name evidence="2" type="ORF">SYYSPA8_02590</name>
</gene>